<dbReference type="Bgee" id="ENSLACG00000007891">
    <property type="expression patterns" value="Expressed in chordate pharynx and 5 other cell types or tissues"/>
</dbReference>
<dbReference type="CTD" id="51130"/>
<feature type="repeat" description="ANK" evidence="4">
    <location>
        <begin position="178"/>
        <end position="210"/>
    </location>
</feature>
<dbReference type="GeneTree" id="ENSGT00940000159080"/>
<dbReference type="Proteomes" id="UP000008672">
    <property type="component" value="Unassembled WGS sequence"/>
</dbReference>
<dbReference type="STRING" id="7897.ENSLACP00000008935"/>
<protein>
    <submittedName>
        <fullName evidence="6">Ankyrin repeat and SOCS box containing 3</fullName>
    </submittedName>
</protein>
<dbReference type="OMA" id="DCRSPMC"/>
<dbReference type="SUPFAM" id="SSF48403">
    <property type="entry name" value="Ankyrin repeat"/>
    <property type="match status" value="1"/>
</dbReference>
<dbReference type="RefSeq" id="XP_006004021.1">
    <property type="nucleotide sequence ID" value="XM_006003959.2"/>
</dbReference>
<reference evidence="6" key="2">
    <citation type="submission" date="2025-08" db="UniProtKB">
        <authorList>
            <consortium name="Ensembl"/>
        </authorList>
    </citation>
    <scope>IDENTIFICATION</scope>
</reference>
<dbReference type="InParanoid" id="H3AH14"/>
<dbReference type="AlphaFoldDB" id="H3AH14"/>
<dbReference type="KEGG" id="lcm:102346225"/>
<reference evidence="7" key="1">
    <citation type="submission" date="2011-08" db="EMBL/GenBank/DDBJ databases">
        <title>The draft genome of Latimeria chalumnae.</title>
        <authorList>
            <person name="Di Palma F."/>
            <person name="Alfoldi J."/>
            <person name="Johnson J."/>
            <person name="Berlin A."/>
            <person name="Gnerre S."/>
            <person name="Jaffe D."/>
            <person name="MacCallum I."/>
            <person name="Young S."/>
            <person name="Walker B.J."/>
            <person name="Lander E."/>
            <person name="Lindblad-Toh K."/>
        </authorList>
    </citation>
    <scope>NUCLEOTIDE SEQUENCE [LARGE SCALE GENOMIC DNA]</scope>
    <source>
        <strain evidence="7">Wild caught</strain>
    </source>
</reference>
<dbReference type="PRINTS" id="PR01415">
    <property type="entry name" value="ANKYRIN"/>
</dbReference>
<evidence type="ECO:0000256" key="4">
    <source>
        <dbReference type="PROSITE-ProRule" id="PRU00023"/>
    </source>
</evidence>
<sequence>MDFTEAYSDSCSTVGHTVREGHVKLLKKLIKQGRSIDVADNRGWMPIHEAACHDSVGCLQFLIQAAPSSDYIKSKTFLGETALYLAAKHGSVKCAKILLKAGLNANEFCSVETTPLFAAVENGCTDIVKLLLRHGANVNGSHSWCGWNALHQAAFQGHTEIIEVLLEKGTNKECENEFGMTPLFTAAQYGKADSLRILIGNGANVNAQAKDKASPLFIAAQEGHAECVKLLLSNEADPNLYCNEEEWQLPIHAAAQMGKTNILGMLIPVTDRICDTGRKKVSPVYSAVYGGQGECLKMLLKEGYSPNAQKCLFLGCESPLCMAFTKQYYDIVRILLKAGAHVLSIHIGYCLNGENFPLFRYLLKLGCSLPSRRYLTEFTRYAVATEHQYKDWLPYLLLSGFDPLNLLSELWVSSVNNDALNFTLEFTNWKRLPPAVEQTLSTHAENSTWVLQKHFGSFPTLAHYCRLEIRSLLKSERLRSDQYIRSLPLPTCLQDFLLYFDIFQKYDIPKMTEHQAESNIENAHS</sequence>
<dbReference type="SMART" id="SM00248">
    <property type="entry name" value="ANK"/>
    <property type="match status" value="10"/>
</dbReference>
<reference evidence="6" key="3">
    <citation type="submission" date="2025-09" db="UniProtKB">
        <authorList>
            <consortium name="Ensembl"/>
        </authorList>
    </citation>
    <scope>IDENTIFICATION</scope>
</reference>
<keyword evidence="3 4" id="KW-0040">ANK repeat</keyword>
<evidence type="ECO:0000256" key="1">
    <source>
        <dbReference type="ARBA" id="ARBA00004906"/>
    </source>
</evidence>
<dbReference type="SUPFAM" id="SSF158235">
    <property type="entry name" value="SOCS box-like"/>
    <property type="match status" value="1"/>
</dbReference>
<feature type="repeat" description="ANK" evidence="4">
    <location>
        <begin position="111"/>
        <end position="143"/>
    </location>
</feature>
<feature type="repeat" description="ANK" evidence="4">
    <location>
        <begin position="145"/>
        <end position="177"/>
    </location>
</feature>
<dbReference type="CDD" id="cd03722">
    <property type="entry name" value="SOCS_ASB3"/>
    <property type="match status" value="1"/>
</dbReference>
<gene>
    <name evidence="6" type="primary">ASB3</name>
</gene>
<evidence type="ECO:0000256" key="3">
    <source>
        <dbReference type="ARBA" id="ARBA00023043"/>
    </source>
</evidence>
<dbReference type="EMBL" id="AFYH01145786">
    <property type="status" value="NOT_ANNOTATED_CDS"/>
    <property type="molecule type" value="Genomic_DNA"/>
</dbReference>
<evidence type="ECO:0000313" key="7">
    <source>
        <dbReference type="Proteomes" id="UP000008672"/>
    </source>
</evidence>
<dbReference type="EMBL" id="AFYH01145785">
    <property type="status" value="NOT_ANNOTATED_CDS"/>
    <property type="molecule type" value="Genomic_DNA"/>
</dbReference>
<dbReference type="Gene3D" id="1.25.40.20">
    <property type="entry name" value="Ankyrin repeat-containing domain"/>
    <property type="match status" value="2"/>
</dbReference>
<dbReference type="InterPro" id="IPR001496">
    <property type="entry name" value="SOCS_box"/>
</dbReference>
<keyword evidence="2" id="KW-0677">Repeat</keyword>
<dbReference type="GeneID" id="102346225"/>
<dbReference type="InterPro" id="IPR037329">
    <property type="entry name" value="ASB3_SOCS"/>
</dbReference>
<dbReference type="Gene3D" id="1.10.750.20">
    <property type="entry name" value="SOCS box"/>
    <property type="match status" value="1"/>
</dbReference>
<dbReference type="FunCoup" id="H3AH14">
    <property type="interactions" value="1232"/>
</dbReference>
<keyword evidence="7" id="KW-1185">Reference proteome</keyword>
<dbReference type="InterPro" id="IPR036770">
    <property type="entry name" value="Ankyrin_rpt-contain_sf"/>
</dbReference>
<dbReference type="UniPathway" id="UPA00143"/>
<dbReference type="eggNOG" id="KOG0504">
    <property type="taxonomic scope" value="Eukaryota"/>
</dbReference>
<dbReference type="InterPro" id="IPR002110">
    <property type="entry name" value="Ankyrin_rpt"/>
</dbReference>
<dbReference type="GO" id="GO:0005737">
    <property type="term" value="C:cytoplasm"/>
    <property type="evidence" value="ECO:0007669"/>
    <property type="project" value="TreeGrafter"/>
</dbReference>
<accession>H3AH14</accession>
<dbReference type="PROSITE" id="PS50225">
    <property type="entry name" value="SOCS"/>
    <property type="match status" value="1"/>
</dbReference>
<dbReference type="GO" id="GO:0035556">
    <property type="term" value="P:intracellular signal transduction"/>
    <property type="evidence" value="ECO:0007669"/>
    <property type="project" value="InterPro"/>
</dbReference>
<feature type="domain" description="SOCS box" evidence="5">
    <location>
        <begin position="460"/>
        <end position="503"/>
    </location>
</feature>
<dbReference type="Ensembl" id="ENSLACT00000009004.1">
    <property type="protein sequence ID" value="ENSLACP00000008935.1"/>
    <property type="gene ID" value="ENSLACG00000007891.1"/>
</dbReference>
<dbReference type="Pfam" id="PF13637">
    <property type="entry name" value="Ank_4"/>
    <property type="match status" value="1"/>
</dbReference>
<dbReference type="Pfam" id="PF07525">
    <property type="entry name" value="SOCS_box"/>
    <property type="match status" value="1"/>
</dbReference>
<dbReference type="EMBL" id="AFYH01145784">
    <property type="status" value="NOT_ANNOTATED_CDS"/>
    <property type="molecule type" value="Genomic_DNA"/>
</dbReference>
<dbReference type="EMBL" id="AFYH01145783">
    <property type="status" value="NOT_ANNOTATED_CDS"/>
    <property type="molecule type" value="Genomic_DNA"/>
</dbReference>
<feature type="repeat" description="ANK" evidence="4">
    <location>
        <begin position="78"/>
        <end position="110"/>
    </location>
</feature>
<evidence type="ECO:0000259" key="5">
    <source>
        <dbReference type="PROSITE" id="PS50225"/>
    </source>
</evidence>
<organism evidence="6 7">
    <name type="scientific">Latimeria chalumnae</name>
    <name type="common">Coelacanth</name>
    <dbReference type="NCBI Taxonomy" id="7897"/>
    <lineage>
        <taxon>Eukaryota</taxon>
        <taxon>Metazoa</taxon>
        <taxon>Chordata</taxon>
        <taxon>Craniata</taxon>
        <taxon>Vertebrata</taxon>
        <taxon>Euteleostomi</taxon>
        <taxon>Coelacanthiformes</taxon>
        <taxon>Coelacanthidae</taxon>
        <taxon>Latimeria</taxon>
    </lineage>
</organism>
<dbReference type="OrthoDB" id="194358at2759"/>
<feature type="repeat" description="ANK" evidence="4">
    <location>
        <begin position="211"/>
        <end position="243"/>
    </location>
</feature>
<dbReference type="RefSeq" id="XP_006004023.1">
    <property type="nucleotide sequence ID" value="XM_006003961.2"/>
</dbReference>
<dbReference type="FunFam" id="1.10.750.20:FF:000001">
    <property type="entry name" value="Ankyrin repeat and SOCS box containing 1"/>
    <property type="match status" value="1"/>
</dbReference>
<dbReference type="SMART" id="SM00969">
    <property type="entry name" value="SOCS_box"/>
    <property type="match status" value="1"/>
</dbReference>
<dbReference type="RefSeq" id="XP_006004022.1">
    <property type="nucleotide sequence ID" value="XM_006003960.3"/>
</dbReference>
<dbReference type="PROSITE" id="PS50088">
    <property type="entry name" value="ANK_REPEAT"/>
    <property type="match status" value="5"/>
</dbReference>
<dbReference type="EMBL" id="AFYH01145781">
    <property type="status" value="NOT_ANNOTATED_CDS"/>
    <property type="molecule type" value="Genomic_DNA"/>
</dbReference>
<dbReference type="PROSITE" id="PS50297">
    <property type="entry name" value="ANK_REP_REGION"/>
    <property type="match status" value="5"/>
</dbReference>
<dbReference type="PANTHER" id="PTHR24198:SF184">
    <property type="entry name" value="ANKYRIN REPEAT AND SOCS BOX CONTAINING 3"/>
    <property type="match status" value="1"/>
</dbReference>
<name>H3AH14_LATCH</name>
<dbReference type="InterPro" id="IPR036036">
    <property type="entry name" value="SOCS_box-like_dom_sf"/>
</dbReference>
<dbReference type="EMBL" id="AFYH01145782">
    <property type="status" value="NOT_ANNOTATED_CDS"/>
    <property type="molecule type" value="Genomic_DNA"/>
</dbReference>
<dbReference type="Pfam" id="PF12796">
    <property type="entry name" value="Ank_2"/>
    <property type="match status" value="3"/>
</dbReference>
<proteinExistence type="predicted"/>
<evidence type="ECO:0000313" key="6">
    <source>
        <dbReference type="Ensembl" id="ENSLACP00000008935.1"/>
    </source>
</evidence>
<dbReference type="PANTHER" id="PTHR24198">
    <property type="entry name" value="ANKYRIN REPEAT AND PROTEIN KINASE DOMAIN-CONTAINING PROTEIN"/>
    <property type="match status" value="1"/>
</dbReference>
<comment type="pathway">
    <text evidence="1">Protein modification; protein ubiquitination.</text>
</comment>
<dbReference type="GO" id="GO:0016567">
    <property type="term" value="P:protein ubiquitination"/>
    <property type="evidence" value="ECO:0007669"/>
    <property type="project" value="UniProtKB-UniPathway"/>
</dbReference>
<evidence type="ECO:0000256" key="2">
    <source>
        <dbReference type="ARBA" id="ARBA00022737"/>
    </source>
</evidence>